<dbReference type="PANTHER" id="PTHR48100:SF1">
    <property type="entry name" value="HISTIDINE PHOSPHATASE FAMILY PROTEIN-RELATED"/>
    <property type="match status" value="1"/>
</dbReference>
<protein>
    <recommendedName>
        <fullName evidence="4">Phosphoglycerate mutase-like protein</fullName>
    </recommendedName>
</protein>
<dbReference type="Proteomes" id="UP000322873">
    <property type="component" value="Unassembled WGS sequence"/>
</dbReference>
<dbReference type="Pfam" id="PF00300">
    <property type="entry name" value="His_Phos_1"/>
    <property type="match status" value="1"/>
</dbReference>
<dbReference type="Gene3D" id="3.40.50.1240">
    <property type="entry name" value="Phosphoglycerate mutase-like"/>
    <property type="match status" value="1"/>
</dbReference>
<keyword evidence="3" id="KW-1185">Reference proteome</keyword>
<dbReference type="AlphaFoldDB" id="A0A5M9K4J5"/>
<comment type="caution">
    <text evidence="2">The sequence shown here is derived from an EMBL/GenBank/DDBJ whole genome shotgun (WGS) entry which is preliminary data.</text>
</comment>
<evidence type="ECO:0008006" key="4">
    <source>
        <dbReference type="Google" id="ProtNLM"/>
    </source>
</evidence>
<dbReference type="InterPro" id="IPR029033">
    <property type="entry name" value="His_PPase_superfam"/>
</dbReference>
<reference evidence="2 3" key="1">
    <citation type="submission" date="2019-06" db="EMBL/GenBank/DDBJ databases">
        <title>Genome Sequence of the Brown Rot Fungal Pathogen Monilinia fructicola.</title>
        <authorList>
            <person name="De Miccolis Angelini R.M."/>
            <person name="Landi L."/>
            <person name="Abate D."/>
            <person name="Pollastro S."/>
            <person name="Romanazzi G."/>
            <person name="Faretra F."/>
        </authorList>
    </citation>
    <scope>NUCLEOTIDE SEQUENCE [LARGE SCALE GENOMIC DNA]</scope>
    <source>
        <strain evidence="2 3">Mfrc123</strain>
    </source>
</reference>
<dbReference type="GO" id="GO:0005737">
    <property type="term" value="C:cytoplasm"/>
    <property type="evidence" value="ECO:0007669"/>
    <property type="project" value="TreeGrafter"/>
</dbReference>
<accession>A0A5M9K4J5</accession>
<dbReference type="EMBL" id="VICG01000002">
    <property type="protein sequence ID" value="KAA8575840.1"/>
    <property type="molecule type" value="Genomic_DNA"/>
</dbReference>
<organism evidence="2 3">
    <name type="scientific">Monilinia fructicola</name>
    <name type="common">Brown rot fungus</name>
    <name type="synonym">Ciboria fructicola</name>
    <dbReference type="NCBI Taxonomy" id="38448"/>
    <lineage>
        <taxon>Eukaryota</taxon>
        <taxon>Fungi</taxon>
        <taxon>Dikarya</taxon>
        <taxon>Ascomycota</taxon>
        <taxon>Pezizomycotina</taxon>
        <taxon>Leotiomycetes</taxon>
        <taxon>Helotiales</taxon>
        <taxon>Sclerotiniaceae</taxon>
        <taxon>Monilinia</taxon>
    </lineage>
</organism>
<dbReference type="InterPro" id="IPR050275">
    <property type="entry name" value="PGM_Phosphatase"/>
</dbReference>
<dbReference type="SMART" id="SM00855">
    <property type="entry name" value="PGAM"/>
    <property type="match status" value="1"/>
</dbReference>
<dbReference type="SUPFAM" id="SSF53254">
    <property type="entry name" value="Phosphoglycerate mutase-like"/>
    <property type="match status" value="1"/>
</dbReference>
<dbReference type="VEuPathDB" id="FungiDB:MFRU_059g00340"/>
<dbReference type="GO" id="GO:0016791">
    <property type="term" value="F:phosphatase activity"/>
    <property type="evidence" value="ECO:0007669"/>
    <property type="project" value="TreeGrafter"/>
</dbReference>
<feature type="region of interest" description="Disordered" evidence="1">
    <location>
        <begin position="1"/>
        <end position="46"/>
    </location>
</feature>
<evidence type="ECO:0000313" key="3">
    <source>
        <dbReference type="Proteomes" id="UP000322873"/>
    </source>
</evidence>
<dbReference type="InterPro" id="IPR013078">
    <property type="entry name" value="His_Pase_superF_clade-1"/>
</dbReference>
<sequence length="307" mass="34307">MLLPDQNLPPVAPSTIDPNTQPEQTKELREDDSIPTSLPNLIHDNPSTDKPLIEILEIKDPSPISQPAHPVVFHFMRHGEAYNNIKTGPNRYKVKDPGLTPNGKLQCERARRIFPLESNIRVILCSPMTRAIETTLITFQDVLESGKVRATADSSFRERGKGESSTGSPLAEIKEKYGEYIDFDALVLPGWEVNTEKSAAARARKVKRQLFNFAKSVQEKIRDGEIVTSKDVPYEIAIVSHAAFLKTMLVKELGGCRKTKKKFHGFYNAEIKSFSFDTIDGPAGVEYSFTQTAESKKRKPALRVVAL</sequence>
<evidence type="ECO:0000256" key="1">
    <source>
        <dbReference type="SAM" id="MobiDB-lite"/>
    </source>
</evidence>
<proteinExistence type="predicted"/>
<gene>
    <name evidence="2" type="ORF">EYC84_004929</name>
</gene>
<evidence type="ECO:0000313" key="2">
    <source>
        <dbReference type="EMBL" id="KAA8575840.1"/>
    </source>
</evidence>
<dbReference type="CDD" id="cd07067">
    <property type="entry name" value="HP_PGM_like"/>
    <property type="match status" value="1"/>
</dbReference>
<name>A0A5M9K4J5_MONFR</name>
<dbReference type="PANTHER" id="PTHR48100">
    <property type="entry name" value="BROAD-SPECIFICITY PHOSPHATASE YOR283W-RELATED"/>
    <property type="match status" value="1"/>
</dbReference>